<dbReference type="GO" id="GO:0005829">
    <property type="term" value="C:cytosol"/>
    <property type="evidence" value="ECO:0007669"/>
    <property type="project" value="TreeGrafter"/>
</dbReference>
<dbReference type="PROSITE" id="PS01332">
    <property type="entry name" value="HTH_RRF2_1"/>
    <property type="match status" value="1"/>
</dbReference>
<dbReference type="Pfam" id="PF02082">
    <property type="entry name" value="Rrf2"/>
    <property type="match status" value="1"/>
</dbReference>
<dbReference type="InterPro" id="IPR030489">
    <property type="entry name" value="TR_Rrf2-type_CS"/>
</dbReference>
<name>A0A532USR6_UNCL8</name>
<accession>A0A532USR6</accession>
<comment type="caution">
    <text evidence="1">The sequence shown here is derived from an EMBL/GenBank/DDBJ whole genome shotgun (WGS) entry which is preliminary data.</text>
</comment>
<dbReference type="EMBL" id="NJBN01000011">
    <property type="protein sequence ID" value="TKJ37978.1"/>
    <property type="molecule type" value="Genomic_DNA"/>
</dbReference>
<dbReference type="PANTHER" id="PTHR33221">
    <property type="entry name" value="WINGED HELIX-TURN-HELIX TRANSCRIPTIONAL REGULATOR, RRF2 FAMILY"/>
    <property type="match status" value="1"/>
</dbReference>
<gene>
    <name evidence="1" type="ORF">CEE37_13530</name>
</gene>
<dbReference type="InterPro" id="IPR036388">
    <property type="entry name" value="WH-like_DNA-bd_sf"/>
</dbReference>
<proteinExistence type="predicted"/>
<dbReference type="Gene3D" id="1.10.10.10">
    <property type="entry name" value="Winged helix-like DNA-binding domain superfamily/Winged helix DNA-binding domain"/>
    <property type="match status" value="1"/>
</dbReference>
<dbReference type="InterPro" id="IPR000944">
    <property type="entry name" value="Tscrpt_reg_Rrf2"/>
</dbReference>
<reference evidence="1 2" key="1">
    <citation type="submission" date="2017-06" db="EMBL/GenBank/DDBJ databases">
        <title>Novel microbial phyla capable of carbon fixation and sulfur reduction in deep-sea sediments.</title>
        <authorList>
            <person name="Huang J."/>
            <person name="Baker B."/>
            <person name="Wang Y."/>
        </authorList>
    </citation>
    <scope>NUCLEOTIDE SEQUENCE [LARGE SCALE GENOMIC DNA]</scope>
    <source>
        <strain evidence="1">B3_LCP</strain>
    </source>
</reference>
<dbReference type="PANTHER" id="PTHR33221:SF14">
    <property type="entry name" value="HTH-TYPE TRANSCRIPTIONAL REGULATOR AQ_268-RELATED"/>
    <property type="match status" value="1"/>
</dbReference>
<dbReference type="InterPro" id="IPR036390">
    <property type="entry name" value="WH_DNA-bd_sf"/>
</dbReference>
<evidence type="ECO:0008006" key="3">
    <source>
        <dbReference type="Google" id="ProtNLM"/>
    </source>
</evidence>
<protein>
    <recommendedName>
        <fullName evidence="3">Rrf2 family transcriptional regulator</fullName>
    </recommendedName>
</protein>
<evidence type="ECO:0000313" key="1">
    <source>
        <dbReference type="EMBL" id="TKJ37978.1"/>
    </source>
</evidence>
<dbReference type="Proteomes" id="UP000319619">
    <property type="component" value="Unassembled WGS sequence"/>
</dbReference>
<sequence>MIFSKAWSYAVRSLLYLDLHRDEGSILSSQVAKEEDIPNPFLAKVLSTLVAAGYVQSTRGRNGGFMLSRSLESISLYDILMLFEHNSKIDDCILRKGKCKDEDLCPVHRYWAEPQKQIAHFLVDTKLADLRSAFPKEQN</sequence>
<dbReference type="GO" id="GO:0003700">
    <property type="term" value="F:DNA-binding transcription factor activity"/>
    <property type="evidence" value="ECO:0007669"/>
    <property type="project" value="TreeGrafter"/>
</dbReference>
<evidence type="ECO:0000313" key="2">
    <source>
        <dbReference type="Proteomes" id="UP000319619"/>
    </source>
</evidence>
<dbReference type="PROSITE" id="PS51197">
    <property type="entry name" value="HTH_RRF2_2"/>
    <property type="match status" value="1"/>
</dbReference>
<dbReference type="NCBIfam" id="TIGR00738">
    <property type="entry name" value="rrf2_super"/>
    <property type="match status" value="1"/>
</dbReference>
<organism evidence="1 2">
    <name type="scientific">candidate division LCP-89 bacterium B3_LCP</name>
    <dbReference type="NCBI Taxonomy" id="2012998"/>
    <lineage>
        <taxon>Bacteria</taxon>
        <taxon>Pseudomonadati</taxon>
        <taxon>Bacteria division LCP-89</taxon>
    </lineage>
</organism>
<dbReference type="AlphaFoldDB" id="A0A532USR6"/>
<dbReference type="SUPFAM" id="SSF46785">
    <property type="entry name" value="Winged helix' DNA-binding domain"/>
    <property type="match status" value="1"/>
</dbReference>